<reference evidence="2 3" key="1">
    <citation type="submission" date="2023-07" db="EMBL/GenBank/DDBJ databases">
        <title>Sequencing the genomes of 1000 actinobacteria strains.</title>
        <authorList>
            <person name="Klenk H.-P."/>
        </authorList>
    </citation>
    <scope>NUCLEOTIDE SEQUENCE [LARGE SCALE GENOMIC DNA]</scope>
    <source>
        <strain evidence="2 3">DSM 44710</strain>
    </source>
</reference>
<evidence type="ECO:0000256" key="1">
    <source>
        <dbReference type="SAM" id="Phobius"/>
    </source>
</evidence>
<organism evidence="2 3">
    <name type="scientific">Catenuloplanes nepalensis</name>
    <dbReference type="NCBI Taxonomy" id="587533"/>
    <lineage>
        <taxon>Bacteria</taxon>
        <taxon>Bacillati</taxon>
        <taxon>Actinomycetota</taxon>
        <taxon>Actinomycetes</taxon>
        <taxon>Micromonosporales</taxon>
        <taxon>Micromonosporaceae</taxon>
        <taxon>Catenuloplanes</taxon>
    </lineage>
</organism>
<dbReference type="SUPFAM" id="SSF103473">
    <property type="entry name" value="MFS general substrate transporter"/>
    <property type="match status" value="1"/>
</dbReference>
<dbReference type="EMBL" id="JAUSRA010000001">
    <property type="protein sequence ID" value="MDP9795586.1"/>
    <property type="molecule type" value="Genomic_DNA"/>
</dbReference>
<keyword evidence="1" id="KW-0812">Transmembrane</keyword>
<gene>
    <name evidence="2" type="ORF">J2S43_004098</name>
</gene>
<dbReference type="InterPro" id="IPR036259">
    <property type="entry name" value="MFS_trans_sf"/>
</dbReference>
<evidence type="ECO:0000313" key="3">
    <source>
        <dbReference type="Proteomes" id="UP001240984"/>
    </source>
</evidence>
<evidence type="ECO:0000313" key="2">
    <source>
        <dbReference type="EMBL" id="MDP9795586.1"/>
    </source>
</evidence>
<name>A0ABT9MWE7_9ACTN</name>
<proteinExistence type="predicted"/>
<sequence>MIGLAAALWGVARRAQFLGAWRLCADLGSGGGPLLISALIATFSLPAAVLTMSAVSDAAVTTLWRFVPRHRPRTPAPTSAR</sequence>
<keyword evidence="3" id="KW-1185">Reference proteome</keyword>
<dbReference type="RefSeq" id="WP_306831532.1">
    <property type="nucleotide sequence ID" value="NZ_JAUSRA010000001.1"/>
</dbReference>
<protein>
    <submittedName>
        <fullName evidence="2">Uncharacterized protein</fullName>
    </submittedName>
</protein>
<dbReference type="Proteomes" id="UP001240984">
    <property type="component" value="Unassembled WGS sequence"/>
</dbReference>
<keyword evidence="1" id="KW-0472">Membrane</keyword>
<accession>A0ABT9MWE7</accession>
<comment type="caution">
    <text evidence="2">The sequence shown here is derived from an EMBL/GenBank/DDBJ whole genome shotgun (WGS) entry which is preliminary data.</text>
</comment>
<keyword evidence="1" id="KW-1133">Transmembrane helix</keyword>
<feature type="transmembrane region" description="Helical" evidence="1">
    <location>
        <begin position="38"/>
        <end position="64"/>
    </location>
</feature>